<name>A0ABD0YM41_9HEMI</name>
<dbReference type="EMBL" id="JBFDAA010000011">
    <property type="protein sequence ID" value="KAL1124272.1"/>
    <property type="molecule type" value="Genomic_DNA"/>
</dbReference>
<evidence type="ECO:0000313" key="1">
    <source>
        <dbReference type="EMBL" id="KAL1124272.1"/>
    </source>
</evidence>
<organism evidence="1 2">
    <name type="scientific">Ranatra chinensis</name>
    <dbReference type="NCBI Taxonomy" id="642074"/>
    <lineage>
        <taxon>Eukaryota</taxon>
        <taxon>Metazoa</taxon>
        <taxon>Ecdysozoa</taxon>
        <taxon>Arthropoda</taxon>
        <taxon>Hexapoda</taxon>
        <taxon>Insecta</taxon>
        <taxon>Pterygota</taxon>
        <taxon>Neoptera</taxon>
        <taxon>Paraneoptera</taxon>
        <taxon>Hemiptera</taxon>
        <taxon>Heteroptera</taxon>
        <taxon>Panheteroptera</taxon>
        <taxon>Nepomorpha</taxon>
        <taxon>Nepidae</taxon>
        <taxon>Ranatrinae</taxon>
        <taxon>Ranatra</taxon>
    </lineage>
</organism>
<proteinExistence type="predicted"/>
<reference evidence="1 2" key="1">
    <citation type="submission" date="2024-07" db="EMBL/GenBank/DDBJ databases">
        <title>Chromosome-level genome assembly of the water stick insect Ranatra chinensis (Heteroptera: Nepidae).</title>
        <authorList>
            <person name="Liu X."/>
        </authorList>
    </citation>
    <scope>NUCLEOTIDE SEQUENCE [LARGE SCALE GENOMIC DNA]</scope>
    <source>
        <strain evidence="1">Cailab_2021Rc</strain>
        <tissue evidence="1">Muscle</tissue>
    </source>
</reference>
<dbReference type="InterPro" id="IPR036717">
    <property type="entry name" value="GFRP_sf"/>
</dbReference>
<protein>
    <submittedName>
        <fullName evidence="1">Uncharacterized protein</fullName>
    </submittedName>
</protein>
<dbReference type="Proteomes" id="UP001558652">
    <property type="component" value="Unassembled WGS sequence"/>
</dbReference>
<dbReference type="Gene3D" id="3.30.1410.10">
    <property type="entry name" value="GTP cyclohydrolase I feedback regulatory protein GFRP"/>
    <property type="match status" value="1"/>
</dbReference>
<dbReference type="AlphaFoldDB" id="A0ABD0YM41"/>
<accession>A0ABD0YM41</accession>
<evidence type="ECO:0000313" key="2">
    <source>
        <dbReference type="Proteomes" id="UP001558652"/>
    </source>
</evidence>
<gene>
    <name evidence="1" type="ORF">AAG570_002042</name>
</gene>
<keyword evidence="2" id="KW-1185">Reference proteome</keyword>
<comment type="caution">
    <text evidence="1">The sequence shown here is derived from an EMBL/GenBank/DDBJ whole genome shotgun (WGS) entry which is preliminary data.</text>
</comment>
<sequence length="158" mass="17750">MIEQYYIVVKSSVHSSDTAVFNLTQNELSAITKRHGVSDREVINGVLVKANPLLVINSLSELGYRVVCSSGEGEVVWTLTRGVVVVSPPFRKPRRILKENRVTWADTSPMVGKLGCRCGRQGFWFFLTANQSLCSVFNARSWQQCVWLLVNVFLIQSN</sequence>